<dbReference type="AlphaFoldDB" id="A0A1N7S4Y6"/>
<evidence type="ECO:0000313" key="2">
    <source>
        <dbReference type="EMBL" id="SIT42376.1"/>
    </source>
</evidence>
<evidence type="ECO:0000313" key="3">
    <source>
        <dbReference type="Proteomes" id="UP000187012"/>
    </source>
</evidence>
<feature type="region of interest" description="Disordered" evidence="1">
    <location>
        <begin position="1"/>
        <end position="34"/>
    </location>
</feature>
<proteinExistence type="predicted"/>
<reference evidence="2 3" key="1">
    <citation type="submission" date="2016-12" db="EMBL/GenBank/DDBJ databases">
        <authorList>
            <person name="Song W.-J."/>
            <person name="Kurnit D.M."/>
        </authorList>
    </citation>
    <scope>NUCLEOTIDE SEQUENCE [LARGE SCALE GENOMIC DNA]</scope>
    <source>
        <strain evidence="2 3">STM7296</strain>
    </source>
</reference>
<dbReference type="Proteomes" id="UP000187012">
    <property type="component" value="Unassembled WGS sequence"/>
</dbReference>
<organism evidence="2 3">
    <name type="scientific">Paraburkholderia ribeironis</name>
    <dbReference type="NCBI Taxonomy" id="1247936"/>
    <lineage>
        <taxon>Bacteria</taxon>
        <taxon>Pseudomonadati</taxon>
        <taxon>Pseudomonadota</taxon>
        <taxon>Betaproteobacteria</taxon>
        <taxon>Burkholderiales</taxon>
        <taxon>Burkholderiaceae</taxon>
        <taxon>Paraburkholderia</taxon>
    </lineage>
</organism>
<protein>
    <submittedName>
        <fullName evidence="2">Relaxase/mobilization nuclease domain protein</fullName>
    </submittedName>
</protein>
<keyword evidence="3" id="KW-1185">Reference proteome</keyword>
<name>A0A1N7S4Y6_9BURK</name>
<evidence type="ECO:0000256" key="1">
    <source>
        <dbReference type="SAM" id="MobiDB-lite"/>
    </source>
</evidence>
<sequence length="115" mass="12787">MQKKRGTSPERRQVTPAQDARHIHSGNRSETGQKVRCAYGAMAKAMSKSEDVEDRKIAVEIVNLVKQMPSVQHAFTPLEPDRPAKSALPRPDVLKRAGREPNGGPSEPSRRKHAR</sequence>
<gene>
    <name evidence="2" type="ORF">BN2475_370003</name>
</gene>
<dbReference type="EMBL" id="CYGX02000037">
    <property type="protein sequence ID" value="SIT42376.1"/>
    <property type="molecule type" value="Genomic_DNA"/>
</dbReference>
<feature type="region of interest" description="Disordered" evidence="1">
    <location>
        <begin position="73"/>
        <end position="115"/>
    </location>
</feature>
<accession>A0A1N7S4Y6</accession>